<dbReference type="CDD" id="cd16440">
    <property type="entry name" value="beta_Kdo_transferase_KpsC_1"/>
    <property type="match status" value="1"/>
</dbReference>
<dbReference type="CDD" id="cd16439">
    <property type="entry name" value="beta_Kdo_transferase_KpsC_2"/>
    <property type="match status" value="1"/>
</dbReference>
<evidence type="ECO:0000313" key="2">
    <source>
        <dbReference type="Proteomes" id="UP000238007"/>
    </source>
</evidence>
<comment type="caution">
    <text evidence="1">The sequence shown here is derived from an EMBL/GenBank/DDBJ whole genome shotgun (WGS) entry which is preliminary data.</text>
</comment>
<dbReference type="GO" id="GO:0015774">
    <property type="term" value="P:polysaccharide transport"/>
    <property type="evidence" value="ECO:0007669"/>
    <property type="project" value="InterPro"/>
</dbReference>
<reference evidence="1 2" key="1">
    <citation type="submission" date="2018-03" db="EMBL/GenBank/DDBJ databases">
        <title>Genomic Encyclopedia of Archaeal and Bacterial Type Strains, Phase II (KMG-II): from individual species to whole genera.</title>
        <authorList>
            <person name="Goeker M."/>
        </authorList>
    </citation>
    <scope>NUCLEOTIDE SEQUENCE [LARGE SCALE GENOMIC DNA]</scope>
    <source>
        <strain evidence="1 2">DSM 101533</strain>
    </source>
</reference>
<organism evidence="1 2">
    <name type="scientific">Yoonia maritima</name>
    <dbReference type="NCBI Taxonomy" id="1435347"/>
    <lineage>
        <taxon>Bacteria</taxon>
        <taxon>Pseudomonadati</taxon>
        <taxon>Pseudomonadota</taxon>
        <taxon>Alphaproteobacteria</taxon>
        <taxon>Rhodobacterales</taxon>
        <taxon>Paracoccaceae</taxon>
        <taxon>Yoonia</taxon>
    </lineage>
</organism>
<keyword evidence="2" id="KW-1185">Reference proteome</keyword>
<dbReference type="GO" id="GO:0000271">
    <property type="term" value="P:polysaccharide biosynthetic process"/>
    <property type="evidence" value="ECO:0007669"/>
    <property type="project" value="InterPro"/>
</dbReference>
<dbReference type="EMBL" id="PVTP01000002">
    <property type="protein sequence ID" value="PRY79783.1"/>
    <property type="molecule type" value="Genomic_DNA"/>
</dbReference>
<dbReference type="InterPro" id="IPR007833">
    <property type="entry name" value="Capsule_polysaccharide_synth"/>
</dbReference>
<sequence>MPKISRQNLYVYNGGLLTKGRVRRIVELAGYDIRVGVPKDGDLVGVWGHSPTSPRGEIVAQLKDAPVLRVEDTFLRSARLGRDGDDPIGLNIDQRGVHFDPSTPSDLEHILSEHPLDNTALLDRARTGIDTLKDEHLSKYNSFDPVHPAPEPGYVLVIDQTRKDASIKASGADSNTFREMLFYAQTEHPTSKIIIKTHPETTAGHRDGYFGEKDTNYRISLSDDPISPWALLEGAIAVYTVTSQLGFEAIIAGHRPVVFGQPFYMGWGLSDDRKPLQRRQRNLTRAQLFAGAMLLYPTWYDPFHDRLCSFEEATATLAAAARAWREDNNGWVAADMRLWKRAPLQKIFGDQKRVIFTRGKNAARKATNANRPLLRWANTGATDATLVEDGFLRSRGLGADLVAPLSLVLDDLGIYYDATRPSRLEALINASENLRDTERARAAALIQRIIDAHLSKYNLTRPAPIDLPKGRRILVPGQVEDDASIRKGCTNIASNAALLQAAREANPAAIIAYKPHPDVETGLRPGALPDAMKWADIILADTDPIAALDHVDEVWTMTSLIGFEALMRGKKVTCLGMPFYAGWGLTDDRSLPIARRTAHVDIVALVHATLIAYPRYFDPITGLPCPVEVIVDRLENNDIPPPGRMNRILAKAQGLLASYAFLWRR</sequence>
<dbReference type="RefSeq" id="WP_106355291.1">
    <property type="nucleotide sequence ID" value="NZ_PVTP01000002.1"/>
</dbReference>
<gene>
    <name evidence="1" type="ORF">CLV80_102431</name>
</gene>
<proteinExistence type="predicted"/>
<protein>
    <submittedName>
        <fullName evidence="1">Capsular polysaccharide export protein</fullName>
    </submittedName>
</protein>
<dbReference type="Pfam" id="PF05159">
    <property type="entry name" value="Capsule_synth"/>
    <property type="match status" value="3"/>
</dbReference>
<dbReference type="Proteomes" id="UP000238007">
    <property type="component" value="Unassembled WGS sequence"/>
</dbReference>
<dbReference type="AlphaFoldDB" id="A0A2T0W3K7"/>
<name>A0A2T0W3K7_9RHOB</name>
<dbReference type="OrthoDB" id="543755at2"/>
<accession>A0A2T0W3K7</accession>
<evidence type="ECO:0000313" key="1">
    <source>
        <dbReference type="EMBL" id="PRY79783.1"/>
    </source>
</evidence>